<comment type="caution">
    <text evidence="2">The sequence shown here is derived from an EMBL/GenBank/DDBJ whole genome shotgun (WGS) entry which is preliminary data.</text>
</comment>
<reference evidence="2" key="2">
    <citation type="submission" date="2022-01" db="EMBL/GenBank/DDBJ databases">
        <authorList>
            <person name="Yamashiro T."/>
            <person name="Shiraishi A."/>
            <person name="Satake H."/>
            <person name="Nakayama K."/>
        </authorList>
    </citation>
    <scope>NUCLEOTIDE SEQUENCE</scope>
</reference>
<evidence type="ECO:0000313" key="1">
    <source>
        <dbReference type="EMBL" id="GJT32755.1"/>
    </source>
</evidence>
<name>A0ABQ5HYR5_9ASTR</name>
<accession>A0ABQ5HYR5</accession>
<sequence>MFHCSGCLDFPYSQHYLVHVGTASENHSASWLIVALVAAWQHHVIEQVMMKWRQEQVQEDRQHSRIVPAFGESSWHALHMILDV</sequence>
<dbReference type="Proteomes" id="UP001151760">
    <property type="component" value="Unassembled WGS sequence"/>
</dbReference>
<evidence type="ECO:0000313" key="2">
    <source>
        <dbReference type="EMBL" id="GJT92591.1"/>
    </source>
</evidence>
<gene>
    <name evidence="1" type="ORF">Tco_0923174</name>
    <name evidence="2" type="ORF">Tco_1081436</name>
</gene>
<dbReference type="EMBL" id="BQNB010014818">
    <property type="protein sequence ID" value="GJT32755.1"/>
    <property type="molecule type" value="Genomic_DNA"/>
</dbReference>
<dbReference type="EMBL" id="BQNB010020124">
    <property type="protein sequence ID" value="GJT92591.1"/>
    <property type="molecule type" value="Genomic_DNA"/>
</dbReference>
<protein>
    <submittedName>
        <fullName evidence="2">Uncharacterized protein</fullName>
    </submittedName>
</protein>
<keyword evidence="3" id="KW-1185">Reference proteome</keyword>
<reference evidence="2" key="1">
    <citation type="journal article" date="2022" name="Int. J. Mol. Sci.">
        <title>Draft Genome of Tanacetum Coccineum: Genomic Comparison of Closely Related Tanacetum-Family Plants.</title>
        <authorList>
            <person name="Yamashiro T."/>
            <person name="Shiraishi A."/>
            <person name="Nakayama K."/>
            <person name="Satake H."/>
        </authorList>
    </citation>
    <scope>NUCLEOTIDE SEQUENCE</scope>
</reference>
<organism evidence="2 3">
    <name type="scientific">Tanacetum coccineum</name>
    <dbReference type="NCBI Taxonomy" id="301880"/>
    <lineage>
        <taxon>Eukaryota</taxon>
        <taxon>Viridiplantae</taxon>
        <taxon>Streptophyta</taxon>
        <taxon>Embryophyta</taxon>
        <taxon>Tracheophyta</taxon>
        <taxon>Spermatophyta</taxon>
        <taxon>Magnoliopsida</taxon>
        <taxon>eudicotyledons</taxon>
        <taxon>Gunneridae</taxon>
        <taxon>Pentapetalae</taxon>
        <taxon>asterids</taxon>
        <taxon>campanulids</taxon>
        <taxon>Asterales</taxon>
        <taxon>Asteraceae</taxon>
        <taxon>Asteroideae</taxon>
        <taxon>Anthemideae</taxon>
        <taxon>Anthemidinae</taxon>
        <taxon>Tanacetum</taxon>
    </lineage>
</organism>
<proteinExistence type="predicted"/>
<evidence type="ECO:0000313" key="3">
    <source>
        <dbReference type="Proteomes" id="UP001151760"/>
    </source>
</evidence>